<dbReference type="Proteomes" id="UP000011885">
    <property type="component" value="Unassembled WGS sequence"/>
</dbReference>
<keyword evidence="2" id="KW-1185">Reference proteome</keyword>
<gene>
    <name evidence="1" type="ORF">RSSM_03203</name>
</gene>
<proteinExistence type="predicted"/>
<dbReference type="PATRIC" id="fig|1263870.3.peg.3399"/>
<comment type="caution">
    <text evidence="1">The sequence shown here is derived from an EMBL/GenBank/DDBJ whole genome shotgun (WGS) entry which is preliminary data.</text>
</comment>
<sequence>MFFVTRQGNACDVEQATGVYQLNASQLPLVRNRRCVRSRTPMLHERSRESSRNDNSLSMRALVENLQQIRNEISDA</sequence>
<evidence type="ECO:0000313" key="1">
    <source>
        <dbReference type="EMBL" id="EMI55391.1"/>
    </source>
</evidence>
<dbReference type="EMBL" id="ANOH01000218">
    <property type="protein sequence ID" value="EMI55391.1"/>
    <property type="molecule type" value="Genomic_DNA"/>
</dbReference>
<organism evidence="1 2">
    <name type="scientific">Rhodopirellula sallentina SM41</name>
    <dbReference type="NCBI Taxonomy" id="1263870"/>
    <lineage>
        <taxon>Bacteria</taxon>
        <taxon>Pseudomonadati</taxon>
        <taxon>Planctomycetota</taxon>
        <taxon>Planctomycetia</taxon>
        <taxon>Pirellulales</taxon>
        <taxon>Pirellulaceae</taxon>
        <taxon>Rhodopirellula</taxon>
    </lineage>
</organism>
<dbReference type="AlphaFoldDB" id="M5UC08"/>
<protein>
    <submittedName>
        <fullName evidence="1">Uncharacterized protein</fullName>
    </submittedName>
</protein>
<evidence type="ECO:0000313" key="2">
    <source>
        <dbReference type="Proteomes" id="UP000011885"/>
    </source>
</evidence>
<reference evidence="1 2" key="1">
    <citation type="journal article" date="2013" name="Mar. Genomics">
        <title>Expression of sulfatases in Rhodopirellula baltica and the diversity of sulfatases in the genus Rhodopirellula.</title>
        <authorList>
            <person name="Wegner C.E."/>
            <person name="Richter-Heitmann T."/>
            <person name="Klindworth A."/>
            <person name="Klockow C."/>
            <person name="Richter M."/>
            <person name="Achstetter T."/>
            <person name="Glockner F.O."/>
            <person name="Harder J."/>
        </authorList>
    </citation>
    <scope>NUCLEOTIDE SEQUENCE [LARGE SCALE GENOMIC DNA]</scope>
    <source>
        <strain evidence="1 2">SM41</strain>
    </source>
</reference>
<accession>M5UC08</accession>
<name>M5UC08_9BACT</name>